<reference evidence="1" key="1">
    <citation type="submission" date="2020-08" db="EMBL/GenBank/DDBJ databases">
        <title>Multicomponent nature underlies the extraordinary mechanical properties of spider dragline silk.</title>
        <authorList>
            <person name="Kono N."/>
            <person name="Nakamura H."/>
            <person name="Mori M."/>
            <person name="Yoshida Y."/>
            <person name="Ohtoshi R."/>
            <person name="Malay A.D."/>
            <person name="Moran D.A.P."/>
            <person name="Tomita M."/>
            <person name="Numata K."/>
            <person name="Arakawa K."/>
        </authorList>
    </citation>
    <scope>NUCLEOTIDE SEQUENCE</scope>
</reference>
<gene>
    <name evidence="1" type="ORF">TNCV_3557291</name>
</gene>
<comment type="caution">
    <text evidence="1">The sequence shown here is derived from an EMBL/GenBank/DDBJ whole genome shotgun (WGS) entry which is preliminary data.</text>
</comment>
<dbReference type="AlphaFoldDB" id="A0A8X7BHS5"/>
<accession>A0A8X7BHS5</accession>
<keyword evidence="2" id="KW-1185">Reference proteome</keyword>
<proteinExistence type="predicted"/>
<evidence type="ECO:0000313" key="1">
    <source>
        <dbReference type="EMBL" id="GFY32221.1"/>
    </source>
</evidence>
<dbReference type="Proteomes" id="UP000887159">
    <property type="component" value="Unassembled WGS sequence"/>
</dbReference>
<name>A0A8X7BHS5_TRICX</name>
<protein>
    <submittedName>
        <fullName evidence="1">Uncharacterized protein</fullName>
    </submittedName>
</protein>
<evidence type="ECO:0000313" key="2">
    <source>
        <dbReference type="Proteomes" id="UP000887159"/>
    </source>
</evidence>
<organism evidence="1 2">
    <name type="scientific">Trichonephila clavipes</name>
    <name type="common">Golden silk orbweaver</name>
    <name type="synonym">Nephila clavipes</name>
    <dbReference type="NCBI Taxonomy" id="2585209"/>
    <lineage>
        <taxon>Eukaryota</taxon>
        <taxon>Metazoa</taxon>
        <taxon>Ecdysozoa</taxon>
        <taxon>Arthropoda</taxon>
        <taxon>Chelicerata</taxon>
        <taxon>Arachnida</taxon>
        <taxon>Araneae</taxon>
        <taxon>Araneomorphae</taxon>
        <taxon>Entelegynae</taxon>
        <taxon>Araneoidea</taxon>
        <taxon>Nephilidae</taxon>
        <taxon>Trichonephila</taxon>
    </lineage>
</organism>
<dbReference type="EMBL" id="BMAU01021402">
    <property type="protein sequence ID" value="GFY32221.1"/>
    <property type="molecule type" value="Genomic_DNA"/>
</dbReference>
<sequence>MRSPSSGLAPPLNRLIFPQILTRCGRECVKRHRVLPIMVHQPSTHSRMDCKKPILQSSWRWCSTNMFLLSLHVLGFSEGGHPKISWWSTGRL</sequence>